<protein>
    <submittedName>
        <fullName evidence="2">Uncharacterized protein</fullName>
    </submittedName>
</protein>
<dbReference type="EMBL" id="JAASRM010000001">
    <property type="protein sequence ID" value="NIK90199.1"/>
    <property type="molecule type" value="Genomic_DNA"/>
</dbReference>
<keyword evidence="3" id="KW-1185">Reference proteome</keyword>
<keyword evidence="1" id="KW-0812">Transmembrane</keyword>
<keyword evidence="1" id="KW-1133">Transmembrane helix</keyword>
<organism evidence="2 3">
    <name type="scientific">Rhizomicrobium palustre</name>
    <dbReference type="NCBI Taxonomy" id="189966"/>
    <lineage>
        <taxon>Bacteria</taxon>
        <taxon>Pseudomonadati</taxon>
        <taxon>Pseudomonadota</taxon>
        <taxon>Alphaproteobacteria</taxon>
        <taxon>Micropepsales</taxon>
        <taxon>Micropepsaceae</taxon>
        <taxon>Rhizomicrobium</taxon>
    </lineage>
</organism>
<proteinExistence type="predicted"/>
<reference evidence="2 3" key="1">
    <citation type="submission" date="2020-03" db="EMBL/GenBank/DDBJ databases">
        <title>Genomic Encyclopedia of Type Strains, Phase IV (KMG-IV): sequencing the most valuable type-strain genomes for metagenomic binning, comparative biology and taxonomic classification.</title>
        <authorList>
            <person name="Goeker M."/>
        </authorList>
    </citation>
    <scope>NUCLEOTIDE SEQUENCE [LARGE SCALE GENOMIC DNA]</scope>
    <source>
        <strain evidence="2 3">DSM 19867</strain>
    </source>
</reference>
<evidence type="ECO:0000313" key="3">
    <source>
        <dbReference type="Proteomes" id="UP000570514"/>
    </source>
</evidence>
<gene>
    <name evidence="2" type="ORF">FHS83_003517</name>
</gene>
<sequence length="116" mass="11067">MVLLRWSVAAGGKVKDANGAGAGAVGGAVRAAALTALIAAMSASALAIAAFARATQAAILAWIAASNAASSGESFLAALRLPSGAPGRRLGEAGSAADLAAARGLETVALAAVRAR</sequence>
<dbReference type="AlphaFoldDB" id="A0A846N3X1"/>
<evidence type="ECO:0000256" key="1">
    <source>
        <dbReference type="SAM" id="Phobius"/>
    </source>
</evidence>
<dbReference type="Proteomes" id="UP000570514">
    <property type="component" value="Unassembled WGS sequence"/>
</dbReference>
<name>A0A846N3X1_9PROT</name>
<accession>A0A846N3X1</accession>
<keyword evidence="1" id="KW-0472">Membrane</keyword>
<evidence type="ECO:0000313" key="2">
    <source>
        <dbReference type="EMBL" id="NIK90199.1"/>
    </source>
</evidence>
<comment type="caution">
    <text evidence="2">The sequence shown here is derived from an EMBL/GenBank/DDBJ whole genome shotgun (WGS) entry which is preliminary data.</text>
</comment>
<feature type="transmembrane region" description="Helical" evidence="1">
    <location>
        <begin position="31"/>
        <end position="52"/>
    </location>
</feature>